<evidence type="ECO:0000313" key="2">
    <source>
        <dbReference type="Proteomes" id="UP000067422"/>
    </source>
</evidence>
<dbReference type="InterPro" id="IPR025586">
    <property type="entry name" value="PcfJ"/>
</dbReference>
<name>A0ABN4L7J3_VIBHA</name>
<dbReference type="Pfam" id="PF14284">
    <property type="entry name" value="PcfJ"/>
    <property type="match status" value="1"/>
</dbReference>
<reference evidence="1" key="1">
    <citation type="submission" date="2018-01" db="EMBL/GenBank/DDBJ databases">
        <title>FDA dAtabase for Regulatory Grade micrObial Sequences (FDA-ARGOS): Supporting development and validation of Infectious Disease Dx tests.</title>
        <authorList>
            <person name="Hoffmann M."/>
            <person name="Allard M."/>
            <person name="Evans P."/>
            <person name="Brown E."/>
            <person name="Tallon L."/>
            <person name="Sadzewicz L."/>
            <person name="Sengamalay N."/>
            <person name="Ott S."/>
            <person name="Godinez A."/>
            <person name="Nagaraj S."/>
            <person name="Vyas G."/>
            <person name="Aluvathingal J."/>
            <person name="Nadendla S."/>
            <person name="Geyer C."/>
            <person name="Sichtig H."/>
        </authorList>
    </citation>
    <scope>NUCLEOTIDE SEQUENCE</scope>
    <source>
        <strain evidence="1">FDAARGOS_107</strain>
    </source>
</reference>
<dbReference type="EMBL" id="CP014039">
    <property type="protein sequence ID" value="AMG00279.1"/>
    <property type="molecule type" value="Genomic_DNA"/>
</dbReference>
<sequence length="389" mass="44578">MMKFVLTLHFGFIVTNATITLPTTMLGFNYDIELEHWQKNLHGYRVFSDGKKVLLDGGLGISLNLLFGDSQYETWLQSIPQHYLTASSAFAEYQYQMLWLAANCFEAAQLLESRPILLALICAKFSVDNEAAFELAKQGQREILAHLGLDSSKAALKFIDKLQLDFEHSSELKHVHKQLDPNFRRFKVFSHYKVVNYNALLLDHSHPFLTGTNLGRSIAEQRQSVYRNMMSYMSDTLRLGNAIGIDDPVHHVERMNSVEDLVALHDVWVARQIDIRFEAMNPEKTEVPYPKCLAETYGISQIVDFEDLCAEAKVQLHCIAVYHNRIAAGHYAAFRMESPERMTIGISINAKKAFPYEIQQIAGYKNAVPSEETRRVVHEWFDVCKQMYC</sequence>
<protein>
    <submittedName>
        <fullName evidence="1">Uncharacterized protein</fullName>
    </submittedName>
</protein>
<dbReference type="Proteomes" id="UP000067422">
    <property type="component" value="Chromosome 2"/>
</dbReference>
<gene>
    <name evidence="1" type="ORF">AL538_21550</name>
</gene>
<organism evidence="1 2">
    <name type="scientific">Vibrio harveyi</name>
    <name type="common">Beneckea harveyi</name>
    <dbReference type="NCBI Taxonomy" id="669"/>
    <lineage>
        <taxon>Bacteria</taxon>
        <taxon>Pseudomonadati</taxon>
        <taxon>Pseudomonadota</taxon>
        <taxon>Gammaproteobacteria</taxon>
        <taxon>Vibrionales</taxon>
        <taxon>Vibrionaceae</taxon>
        <taxon>Vibrio</taxon>
    </lineage>
</organism>
<evidence type="ECO:0000313" key="1">
    <source>
        <dbReference type="EMBL" id="AMG00279.1"/>
    </source>
</evidence>
<accession>A0ABN4L7J3</accession>
<keyword evidence="2" id="KW-1185">Reference proteome</keyword>
<proteinExistence type="predicted"/>